<geneLocation type="plasmid" evidence="1 2">
    <name>pYV03</name>
</geneLocation>
<dbReference type="HOGENOM" id="CLU_3350603_0_0_6"/>
<reference evidence="1 2" key="1">
    <citation type="journal article" date="2011" name="J. Bacteriol.">
        <title>Complete genome sequence of Yersinia enterocolitica subsp. palearctica serogroup O:3.</title>
        <authorList>
            <person name="Batzilla J."/>
            <person name="Hoper D."/>
            <person name="Antonenka U."/>
            <person name="Heesemann J."/>
            <person name="Rakin A."/>
        </authorList>
    </citation>
    <scope>NUCLEOTIDE SEQUENCE [LARGE SCALE GENOMIC DNA]</scope>
    <source>
        <strain evidence="2">DSM 13030 / CIP 106945 / Y11</strain>
        <plasmid evidence="1 2">pYV03</plasmid>
    </source>
</reference>
<dbReference type="PATRIC" id="fig|930944.6.peg.4357"/>
<dbReference type="AlphaFoldDB" id="A0A0H3NW89"/>
<evidence type="ECO:0000313" key="2">
    <source>
        <dbReference type="Proteomes" id="UP000008084"/>
    </source>
</evidence>
<gene>
    <name evidence="1" type="ordered locus">Y11_p0311</name>
</gene>
<name>A0A0H3NW89_YERE1</name>
<proteinExistence type="predicted"/>
<organism evidence="1 2">
    <name type="scientific">Yersinia enterocolitica subsp. palearctica serotype O:3 (strain DSM 13030 / CIP 106945 / Y11)</name>
    <dbReference type="NCBI Taxonomy" id="930944"/>
    <lineage>
        <taxon>Bacteria</taxon>
        <taxon>Pseudomonadati</taxon>
        <taxon>Pseudomonadota</taxon>
        <taxon>Gammaproteobacteria</taxon>
        <taxon>Enterobacterales</taxon>
        <taxon>Yersiniaceae</taxon>
        <taxon>Yersinia</taxon>
    </lineage>
</organism>
<evidence type="ECO:0000313" key="1">
    <source>
        <dbReference type="EMBL" id="CBY78128.1"/>
    </source>
</evidence>
<dbReference type="EMBL" id="FR745874">
    <property type="protein sequence ID" value="CBY78128.1"/>
    <property type="molecule type" value="Genomic_DNA"/>
</dbReference>
<dbReference type="Proteomes" id="UP000008084">
    <property type="component" value="Plasmid pYV03"/>
</dbReference>
<dbReference type="KEGG" id="yey:Y11_p0311"/>
<accession>A0A0H3NW89</accession>
<sequence length="37" mass="4187">MQWPATGSPSEPPDRCPDVAAHARFFRYLTARQDPTI</sequence>
<protein>
    <submittedName>
        <fullName evidence="1">Uncharacterized protein</fullName>
    </submittedName>
</protein>
<keyword evidence="1" id="KW-0614">Plasmid</keyword>